<feature type="transmembrane region" description="Helical" evidence="1">
    <location>
        <begin position="107"/>
        <end position="126"/>
    </location>
</feature>
<protein>
    <submittedName>
        <fullName evidence="2">Uncharacterized protein</fullName>
    </submittedName>
</protein>
<gene>
    <name evidence="2" type="ORF">SAPIO_CDS4739</name>
</gene>
<feature type="transmembrane region" description="Helical" evidence="1">
    <location>
        <begin position="65"/>
        <end position="85"/>
    </location>
</feature>
<dbReference type="GeneID" id="27723811"/>
<sequence length="221" mass="24721">MEQLTLYLGHFLFHESFPDSEVNTPPSVGDWLNFFQIWVLLFGSTTTFAVAIWHPPSRAIEKSIVILAYIACAYGSFLPIIPYFWKPKSGTGQLGPDMFLAAHAHCVNWFVTAGIFPLSLLFEWFALRGHPVPGGLSIKGLAIQAVVFILMGISWTWRMTINDVTWVEWYEFVGYPAVDNFLFGVVQALLLAYVTWWRAPNAEGAAQEHGAPGETSPLLPN</sequence>
<dbReference type="KEGG" id="sapo:SAPIO_CDS4739"/>
<dbReference type="RefSeq" id="XP_016643094.1">
    <property type="nucleotide sequence ID" value="XM_016787215.1"/>
</dbReference>
<feature type="transmembrane region" description="Helical" evidence="1">
    <location>
        <begin position="138"/>
        <end position="157"/>
    </location>
</feature>
<dbReference type="EMBL" id="JOWA01000094">
    <property type="protein sequence ID" value="KEZ43295.1"/>
    <property type="molecule type" value="Genomic_DNA"/>
</dbReference>
<dbReference type="OMA" id="GWATVNN"/>
<keyword evidence="1" id="KW-0812">Transmembrane</keyword>
<evidence type="ECO:0000256" key="1">
    <source>
        <dbReference type="SAM" id="Phobius"/>
    </source>
</evidence>
<comment type="caution">
    <text evidence="2">The sequence shown here is derived from an EMBL/GenBank/DDBJ whole genome shotgun (WGS) entry which is preliminary data.</text>
</comment>
<keyword evidence="1" id="KW-0472">Membrane</keyword>
<keyword evidence="3" id="KW-1185">Reference proteome</keyword>
<dbReference type="Proteomes" id="UP000028545">
    <property type="component" value="Unassembled WGS sequence"/>
</dbReference>
<organism evidence="2 3">
    <name type="scientific">Pseudallescheria apiosperma</name>
    <name type="common">Scedosporium apiospermum</name>
    <dbReference type="NCBI Taxonomy" id="563466"/>
    <lineage>
        <taxon>Eukaryota</taxon>
        <taxon>Fungi</taxon>
        <taxon>Dikarya</taxon>
        <taxon>Ascomycota</taxon>
        <taxon>Pezizomycotina</taxon>
        <taxon>Sordariomycetes</taxon>
        <taxon>Hypocreomycetidae</taxon>
        <taxon>Microascales</taxon>
        <taxon>Microascaceae</taxon>
        <taxon>Scedosporium</taxon>
    </lineage>
</organism>
<name>A0A084G7I3_PSEDA</name>
<dbReference type="HOGENOM" id="CLU_090738_0_0_1"/>
<keyword evidence="1" id="KW-1133">Transmembrane helix</keyword>
<feature type="transmembrane region" description="Helical" evidence="1">
    <location>
        <begin position="177"/>
        <end position="196"/>
    </location>
</feature>
<evidence type="ECO:0000313" key="3">
    <source>
        <dbReference type="Proteomes" id="UP000028545"/>
    </source>
</evidence>
<dbReference type="VEuPathDB" id="FungiDB:SAPIO_CDS4739"/>
<evidence type="ECO:0000313" key="2">
    <source>
        <dbReference type="EMBL" id="KEZ43295.1"/>
    </source>
</evidence>
<feature type="transmembrane region" description="Helical" evidence="1">
    <location>
        <begin position="34"/>
        <end position="53"/>
    </location>
</feature>
<proteinExistence type="predicted"/>
<dbReference type="AlphaFoldDB" id="A0A084G7I3"/>
<dbReference type="OrthoDB" id="5139341at2759"/>
<accession>A0A084G7I3</accession>
<reference evidence="2 3" key="1">
    <citation type="journal article" date="2014" name="Genome Announc.">
        <title>Draft genome sequence of the pathogenic fungus Scedosporium apiospermum.</title>
        <authorList>
            <person name="Vandeputte P."/>
            <person name="Ghamrawi S."/>
            <person name="Rechenmann M."/>
            <person name="Iltis A."/>
            <person name="Giraud S."/>
            <person name="Fleury M."/>
            <person name="Thornton C."/>
            <person name="Delhaes L."/>
            <person name="Meyer W."/>
            <person name="Papon N."/>
            <person name="Bouchara J.P."/>
        </authorList>
    </citation>
    <scope>NUCLEOTIDE SEQUENCE [LARGE SCALE GENOMIC DNA]</scope>
    <source>
        <strain evidence="2 3">IHEM 14462</strain>
    </source>
</reference>